<keyword evidence="2" id="KW-0812">Transmembrane</keyword>
<feature type="region of interest" description="Disordered" evidence="1">
    <location>
        <begin position="116"/>
        <end position="156"/>
    </location>
</feature>
<feature type="transmembrane region" description="Helical" evidence="2">
    <location>
        <begin position="861"/>
        <end position="878"/>
    </location>
</feature>
<organism evidence="3 4">
    <name type="scientific">Edaphochlamys debaryana</name>
    <dbReference type="NCBI Taxonomy" id="47281"/>
    <lineage>
        <taxon>Eukaryota</taxon>
        <taxon>Viridiplantae</taxon>
        <taxon>Chlorophyta</taxon>
        <taxon>core chlorophytes</taxon>
        <taxon>Chlorophyceae</taxon>
        <taxon>CS clade</taxon>
        <taxon>Chlamydomonadales</taxon>
        <taxon>Chlamydomonadales incertae sedis</taxon>
        <taxon>Edaphochlamys</taxon>
    </lineage>
</organism>
<feature type="compositionally biased region" description="Pro residues" evidence="1">
    <location>
        <begin position="651"/>
        <end position="662"/>
    </location>
</feature>
<reference evidence="3" key="1">
    <citation type="journal article" date="2020" name="bioRxiv">
        <title>Comparative genomics of Chlamydomonas.</title>
        <authorList>
            <person name="Craig R.J."/>
            <person name="Hasan A.R."/>
            <person name="Ness R.W."/>
            <person name="Keightley P.D."/>
        </authorList>
    </citation>
    <scope>NUCLEOTIDE SEQUENCE</scope>
    <source>
        <strain evidence="3">CCAP 11/70</strain>
    </source>
</reference>
<sequence length="1011" mass="98712">MACLLTGGFKGALLGHTRKHGLGCALLQPQRGLCLPRHALTGASSGPSPNGRRDHATEQRSQTVSAGPSKRLRLASLLLLLPAVLGLVRLACGLVDGLQDGSVWGVKALARLIADSNGGGGGGATPPPSRAPGVDLPSDVVASAGSGTGSGSELSEILSEGLEGPDALGGLVGGLGVPNSLDPDTVLNAILDGTGRGPPVDPGVAAALADIYADIYVRYLSAWLASHVGSACLTACLALMPLQQSLVGLDTGLHYGPLGLAVRAVVLLLPALVLLLRLPWLRSLAHTWRLRAARELRRWWDKGRRRGVEAQAAATNRSAAAAGSSPSAAAAAAAVGATAAGAAAAATGQTASPVAGPSAAATQAAPGAGPGAAAAAAALTEAVAAGAASLGPRLQLSASQISQLLLRQLAQAQGQAQRMHSEQALRHPHLYPYPHLSLDPLPDQRLERGAVFRWRLANERPDSRSIAAVTAASMMQSRSSKHHGAGEGHHTAASEVAMFGRTARAKANAKKAAKAARSAKTVAPTCIVAPSSPSRAAAGVLVAAATAAHIDAVASAAAAKAAVREAVAEAEAGAAEAGAGAGAEGRGLGAEAGGGTDAVTSAAAGAGAGAAGAGGSFNVATSSAAAAPDAGWGVGLAAVSASLQSLAGPDIPTPSAPPPFGPGPQSDPDGSVPTADRIAAKIAAADVAATVAVDANIVSALAMETEATRGSVTAVETAETLSADAIPASGLSDSEVAAVRRPTTGSETGADGPTGPESSAGGSSTWATVTTETLVEAPTAESVNASVYAAAIPAAGGPGGPSPSPPAGAGPASASSPSSAPSPAAPPGGAGVDTGAGAGAGSGVGAGAAAAGRPWWGSSRLVLVLRLAAVVGVSLVAVESPGVPTSPGLLWAADMAVTAAGVAMALVCWWEVWRTGGRRLFPDGDPHSRGTLRLAGLLLGARVAVEVAHGVAAGDWSRALFAITAGTATFQSCLALVPSAQLVYAHMAQVLTAPLLVWVLCQGAGWGAARA</sequence>
<feature type="region of interest" description="Disordered" evidence="1">
    <location>
        <begin position="726"/>
        <end position="765"/>
    </location>
</feature>
<dbReference type="EMBL" id="JAEHOE010000132">
    <property type="protein sequence ID" value="KAG2485263.1"/>
    <property type="molecule type" value="Genomic_DNA"/>
</dbReference>
<name>A0A835XKQ3_9CHLO</name>
<keyword evidence="2" id="KW-0472">Membrane</keyword>
<proteinExistence type="predicted"/>
<evidence type="ECO:0000256" key="2">
    <source>
        <dbReference type="SAM" id="Phobius"/>
    </source>
</evidence>
<feature type="compositionally biased region" description="Low complexity" evidence="1">
    <location>
        <begin position="663"/>
        <end position="673"/>
    </location>
</feature>
<keyword evidence="2" id="KW-1133">Transmembrane helix</keyword>
<protein>
    <submittedName>
        <fullName evidence="3">Uncharacterized protein</fullName>
    </submittedName>
</protein>
<comment type="caution">
    <text evidence="3">The sequence shown here is derived from an EMBL/GenBank/DDBJ whole genome shotgun (WGS) entry which is preliminary data.</text>
</comment>
<feature type="transmembrane region" description="Helical" evidence="2">
    <location>
        <begin position="220"/>
        <end position="240"/>
    </location>
</feature>
<feature type="region of interest" description="Disordered" evidence="1">
    <location>
        <begin position="38"/>
        <end position="67"/>
    </location>
</feature>
<feature type="region of interest" description="Disordered" evidence="1">
    <location>
        <begin position="648"/>
        <end position="673"/>
    </location>
</feature>
<feature type="transmembrane region" description="Helical" evidence="2">
    <location>
        <begin position="890"/>
        <end position="913"/>
    </location>
</feature>
<gene>
    <name evidence="3" type="ORF">HYH03_015940</name>
</gene>
<feature type="region of interest" description="Disordered" evidence="1">
    <location>
        <begin position="796"/>
        <end position="836"/>
    </location>
</feature>
<feature type="compositionally biased region" description="Low complexity" evidence="1">
    <location>
        <begin position="809"/>
        <end position="822"/>
    </location>
</feature>
<dbReference type="EMBL" id="JAEHOE010000132">
    <property type="protein sequence ID" value="KAG2485264.1"/>
    <property type="molecule type" value="Genomic_DNA"/>
</dbReference>
<evidence type="ECO:0000313" key="3">
    <source>
        <dbReference type="EMBL" id="KAG2485264.1"/>
    </source>
</evidence>
<evidence type="ECO:0000313" key="4">
    <source>
        <dbReference type="Proteomes" id="UP000612055"/>
    </source>
</evidence>
<dbReference type="AlphaFoldDB" id="A0A835XKQ3"/>
<evidence type="ECO:0000256" key="1">
    <source>
        <dbReference type="SAM" id="MobiDB-lite"/>
    </source>
</evidence>
<dbReference type="Proteomes" id="UP000612055">
    <property type="component" value="Unassembled WGS sequence"/>
</dbReference>
<feature type="transmembrane region" description="Helical" evidence="2">
    <location>
        <begin position="260"/>
        <end position="281"/>
    </location>
</feature>
<keyword evidence="4" id="KW-1185">Reference proteome</keyword>
<feature type="compositionally biased region" description="Polar residues" evidence="1">
    <location>
        <begin position="756"/>
        <end position="765"/>
    </location>
</feature>
<accession>A0A835XKQ3</accession>